<reference evidence="5 6" key="1">
    <citation type="submission" date="2016-10" db="EMBL/GenBank/DDBJ databases">
        <authorList>
            <person name="Varghese N."/>
            <person name="Submissions S."/>
        </authorList>
    </citation>
    <scope>NUCLEOTIDE SEQUENCE [LARGE SCALE GENOMIC DNA]</scope>
    <source>
        <strain evidence="5 6">DSM 9169</strain>
    </source>
</reference>
<keyword evidence="3" id="KW-0732">Signal</keyword>
<gene>
    <name evidence="5" type="ORF">SAMN04489714_1301</name>
</gene>
<dbReference type="EMBL" id="LT629792">
    <property type="protein sequence ID" value="SDT96734.1"/>
    <property type="molecule type" value="Genomic_DNA"/>
</dbReference>
<evidence type="ECO:0000256" key="3">
    <source>
        <dbReference type="SAM" id="SignalP"/>
    </source>
</evidence>
<feature type="region of interest" description="Disordered" evidence="1">
    <location>
        <begin position="534"/>
        <end position="580"/>
    </location>
</feature>
<evidence type="ECO:0000256" key="1">
    <source>
        <dbReference type="SAM" id="MobiDB-lite"/>
    </source>
</evidence>
<evidence type="ECO:0000259" key="4">
    <source>
        <dbReference type="Pfam" id="PF13810"/>
    </source>
</evidence>
<organism evidence="5 6">
    <name type="scientific">Schaalia radingae</name>
    <dbReference type="NCBI Taxonomy" id="131110"/>
    <lineage>
        <taxon>Bacteria</taxon>
        <taxon>Bacillati</taxon>
        <taxon>Actinomycetota</taxon>
        <taxon>Actinomycetes</taxon>
        <taxon>Actinomycetales</taxon>
        <taxon>Actinomycetaceae</taxon>
        <taxon>Schaalia</taxon>
    </lineage>
</organism>
<dbReference type="InterPro" id="IPR025442">
    <property type="entry name" value="DUF4185"/>
</dbReference>
<keyword evidence="6" id="KW-1185">Reference proteome</keyword>
<keyword evidence="2" id="KW-1133">Transmembrane helix</keyword>
<proteinExistence type="predicted"/>
<feature type="signal peptide" evidence="3">
    <location>
        <begin position="1"/>
        <end position="37"/>
    </location>
</feature>
<dbReference type="Proteomes" id="UP000198976">
    <property type="component" value="Chromosome I"/>
</dbReference>
<accession>A0ABY0V7Z6</accession>
<evidence type="ECO:0000256" key="2">
    <source>
        <dbReference type="SAM" id="Phobius"/>
    </source>
</evidence>
<sequence>MRESSSPPGRCLFTRRGAIIAACACAGALCLAGTACAADPAAPEAEKPYAHPSAARVVAQLTGAKGFTNTAQTMKIQGTDLGIMWDDGHGHVLFAVGDTFGEWSGNGGGGEDWRSNALLRSSTRNFAEDGILFDSAVVDENGKAREIIPSLKIPETEHTTIPTGGIAVGGRQYLAFMSVNKWGVPGEWFTNYSRIAYSDDGGETWNTTDGPQWTNDDKWSNNFQMVGFAHGQGDGFVYMMGTPNGRFGAIRIARVDENKILEKDAYQYWNGSEWGDDEGTAADIIEAPTTELSLQYNSYLNKWMLMYTTDSDEAGIFDVVYRLADRPEGPWSDKTVVATSLDYPGMYAPYMHPWNSGSEVHFAMSIWGSYNIFQMAFEVDKDGNVIHPNLVKDPGFERVENGGMSPHWQCHGPCGLDGKPDWAYGSEHQAWMRNNQGTLELSQTVTVTPNTHYKMTAFVTTGPDNPQRTDKGTVGARQTGPGGQVLASQEFTHLAGYTRFVVEFDSGSNSQIDIFVDAAPTADQWVQMDSLSLKATGPSKSDTKPADGDANADADAGKDEGNLGGDVNRPENGNGGKAGAASAQAGYKATVARTGSTVGSLVPALVGISLIGGLSLVAARRRQAR</sequence>
<dbReference type="RefSeq" id="WP_092648654.1">
    <property type="nucleotide sequence ID" value="NZ_LT629792.1"/>
</dbReference>
<evidence type="ECO:0000313" key="5">
    <source>
        <dbReference type="EMBL" id="SDT96734.1"/>
    </source>
</evidence>
<keyword evidence="2" id="KW-0812">Transmembrane</keyword>
<dbReference type="Gene3D" id="2.60.120.260">
    <property type="entry name" value="Galactose-binding domain-like"/>
    <property type="match status" value="1"/>
</dbReference>
<protein>
    <recommendedName>
        <fullName evidence="4">DUF4185 domain-containing protein</fullName>
    </recommendedName>
</protein>
<evidence type="ECO:0000313" key="6">
    <source>
        <dbReference type="Proteomes" id="UP000198976"/>
    </source>
</evidence>
<feature type="chain" id="PRO_5045660068" description="DUF4185 domain-containing protein" evidence="3">
    <location>
        <begin position="38"/>
        <end position="625"/>
    </location>
</feature>
<feature type="region of interest" description="Disordered" evidence="1">
    <location>
        <begin position="461"/>
        <end position="481"/>
    </location>
</feature>
<feature type="domain" description="DUF4185" evidence="4">
    <location>
        <begin position="68"/>
        <end position="375"/>
    </location>
</feature>
<keyword evidence="2" id="KW-0472">Membrane</keyword>
<name>A0ABY0V7Z6_9ACTO</name>
<dbReference type="Pfam" id="PF13810">
    <property type="entry name" value="DUF4185"/>
    <property type="match status" value="1"/>
</dbReference>
<feature type="transmembrane region" description="Helical" evidence="2">
    <location>
        <begin position="598"/>
        <end position="619"/>
    </location>
</feature>